<feature type="compositionally biased region" description="Acidic residues" evidence="1">
    <location>
        <begin position="115"/>
        <end position="129"/>
    </location>
</feature>
<feature type="region of interest" description="Disordered" evidence="1">
    <location>
        <begin position="733"/>
        <end position="757"/>
    </location>
</feature>
<feature type="region of interest" description="Disordered" evidence="1">
    <location>
        <begin position="575"/>
        <end position="704"/>
    </location>
</feature>
<feature type="compositionally biased region" description="Basic and acidic residues" evidence="1">
    <location>
        <begin position="892"/>
        <end position="913"/>
    </location>
</feature>
<feature type="compositionally biased region" description="Low complexity" evidence="1">
    <location>
        <begin position="104"/>
        <end position="114"/>
    </location>
</feature>
<feature type="compositionally biased region" description="Acidic residues" evidence="1">
    <location>
        <begin position="141"/>
        <end position="167"/>
    </location>
</feature>
<feature type="compositionally biased region" description="Gly residues" evidence="1">
    <location>
        <begin position="1042"/>
        <end position="1059"/>
    </location>
</feature>
<feature type="compositionally biased region" description="Basic residues" evidence="1">
    <location>
        <begin position="1288"/>
        <end position="1308"/>
    </location>
</feature>
<feature type="region of interest" description="Disordered" evidence="1">
    <location>
        <begin position="1164"/>
        <end position="1312"/>
    </location>
</feature>
<feature type="compositionally biased region" description="Low complexity" evidence="1">
    <location>
        <begin position="881"/>
        <end position="891"/>
    </location>
</feature>
<feature type="compositionally biased region" description="Low complexity" evidence="1">
    <location>
        <begin position="1164"/>
        <end position="1182"/>
    </location>
</feature>
<name>A0A836B2T9_CHLIN</name>
<feature type="compositionally biased region" description="Gly residues" evidence="1">
    <location>
        <begin position="440"/>
        <end position="458"/>
    </location>
</feature>
<keyword evidence="3" id="KW-1185">Reference proteome</keyword>
<feature type="compositionally biased region" description="Low complexity" evidence="1">
    <location>
        <begin position="815"/>
        <end position="825"/>
    </location>
</feature>
<reference evidence="2" key="1">
    <citation type="journal article" date="2020" name="bioRxiv">
        <title>Comparative genomics of Chlamydomonas.</title>
        <authorList>
            <person name="Craig R.J."/>
            <person name="Hasan A.R."/>
            <person name="Ness R.W."/>
            <person name="Keightley P.D."/>
        </authorList>
    </citation>
    <scope>NUCLEOTIDE SEQUENCE</scope>
    <source>
        <strain evidence="2">SAG 7.73</strain>
    </source>
</reference>
<feature type="compositionally biased region" description="Low complexity" evidence="1">
    <location>
        <begin position="835"/>
        <end position="844"/>
    </location>
</feature>
<dbReference type="Proteomes" id="UP000650467">
    <property type="component" value="Unassembled WGS sequence"/>
</dbReference>
<comment type="caution">
    <text evidence="2">The sequence shown here is derived from an EMBL/GenBank/DDBJ whole genome shotgun (WGS) entry which is preliminary data.</text>
</comment>
<feature type="region of interest" description="Disordered" evidence="1">
    <location>
        <begin position="772"/>
        <end position="847"/>
    </location>
</feature>
<feature type="region of interest" description="Disordered" evidence="1">
    <location>
        <begin position="381"/>
        <end position="407"/>
    </location>
</feature>
<feature type="compositionally biased region" description="Gly residues" evidence="1">
    <location>
        <begin position="1241"/>
        <end position="1256"/>
    </location>
</feature>
<accession>A0A836B2T9</accession>
<evidence type="ECO:0000313" key="2">
    <source>
        <dbReference type="EMBL" id="KAG2445763.1"/>
    </source>
</evidence>
<feature type="compositionally biased region" description="Polar residues" evidence="1">
    <location>
        <begin position="220"/>
        <end position="237"/>
    </location>
</feature>
<protein>
    <submittedName>
        <fullName evidence="2">Uncharacterized protein</fullName>
    </submittedName>
</protein>
<feature type="compositionally biased region" description="Polar residues" evidence="1">
    <location>
        <begin position="661"/>
        <end position="675"/>
    </location>
</feature>
<organism evidence="2 3">
    <name type="scientific">Chlamydomonas incerta</name>
    <dbReference type="NCBI Taxonomy" id="51695"/>
    <lineage>
        <taxon>Eukaryota</taxon>
        <taxon>Viridiplantae</taxon>
        <taxon>Chlorophyta</taxon>
        <taxon>core chlorophytes</taxon>
        <taxon>Chlorophyceae</taxon>
        <taxon>CS clade</taxon>
        <taxon>Chlamydomonadales</taxon>
        <taxon>Chlamydomonadaceae</taxon>
        <taxon>Chlamydomonas</taxon>
    </lineage>
</organism>
<feature type="compositionally biased region" description="Low complexity" evidence="1">
    <location>
        <begin position="470"/>
        <end position="481"/>
    </location>
</feature>
<proteinExistence type="predicted"/>
<feature type="compositionally biased region" description="Basic residues" evidence="1">
    <location>
        <begin position="87"/>
        <end position="103"/>
    </location>
</feature>
<feature type="region of interest" description="Disordered" evidence="1">
    <location>
        <begin position="861"/>
        <end position="913"/>
    </location>
</feature>
<feature type="region of interest" description="Disordered" evidence="1">
    <location>
        <begin position="967"/>
        <end position="1103"/>
    </location>
</feature>
<gene>
    <name evidence="2" type="ORF">HXX76_000368</name>
</gene>
<feature type="region of interest" description="Disordered" evidence="1">
    <location>
        <begin position="251"/>
        <end position="279"/>
    </location>
</feature>
<feature type="region of interest" description="Disordered" evidence="1">
    <location>
        <begin position="440"/>
        <end position="500"/>
    </location>
</feature>
<feature type="compositionally biased region" description="Low complexity" evidence="1">
    <location>
        <begin position="784"/>
        <end position="805"/>
    </location>
</feature>
<feature type="region of interest" description="Disordered" evidence="1">
    <location>
        <begin position="80"/>
        <end position="237"/>
    </location>
</feature>
<feature type="compositionally biased region" description="Low complexity" evidence="1">
    <location>
        <begin position="690"/>
        <end position="701"/>
    </location>
</feature>
<feature type="compositionally biased region" description="Basic residues" evidence="1">
    <location>
        <begin position="1064"/>
        <end position="1098"/>
    </location>
</feature>
<evidence type="ECO:0000313" key="3">
    <source>
        <dbReference type="Proteomes" id="UP000650467"/>
    </source>
</evidence>
<feature type="compositionally biased region" description="Basic residues" evidence="1">
    <location>
        <begin position="594"/>
        <end position="612"/>
    </location>
</feature>
<dbReference type="EMBL" id="JAEHOC010000001">
    <property type="protein sequence ID" value="KAG2445763.1"/>
    <property type="molecule type" value="Genomic_DNA"/>
</dbReference>
<feature type="region of interest" description="Disordered" evidence="1">
    <location>
        <begin position="927"/>
        <end position="950"/>
    </location>
</feature>
<dbReference type="OrthoDB" id="10676001at2759"/>
<sequence>MPGCCVTSLKNLYYNTARACLRSRPVNRGTFLFEYVLLVRDNPDDDDARLAAYEQVCQRLGTPDTAAAAIAAEGALDADAAAGVCKPPRRRPQQKRVRRKPRRSAAATATSSESGESDEEQEEDDDERDDSSTATSSGGSESEEEEASEPEEEESEETEDDEDDEDFLVARRRPRKGALAGSRQRERPSKAADGATAARAAAGAVGAAGAALRRKLGRQGSDNASGSSTNTDASANDQLAVEAAAAAFTTPGVAETGAGRDCNAAPQPRQQPQPQLPSRDEDVAMAMADEPIPDTAAVAGAAAAAAAAAAEAEAEAAPSSIGRMRAAEAADCGDAGAAAAVAVVEPMDGDDDDNTPRAAAEAAAAVLGSAVAVHPLHMQVPPPQPQPHSCTSSPLPPRFGARSMPAPGGMGRLDSTGRRQGSGLASGGFFGEGHAAGGFDGEGHAAGGSFDGSGGHGAMHGHGHGHVLRATGSTSTAAHAGPDAHTLEHMQSPSPATYMGRRAFSCDGRAALPMPTSVSGSATAAASTGMAPPPFTPAASCDALYNTVRDQRQQQRPAKPLEDFFTAAHQGPVAGCHGHASAGEFGYGRQQQHQQHKQLHLHLHLHQQHQHLHLQQQQQQQRLSGAGPSRMQPLQMQQHPREPPPALGSGSGSHSHLGQQPLPQAQSVRQMQLQPYPQPPSAGSSMCHADTSGTLSTLHSTGDGGSGRVLLCSLPELPGGKRLSLTTAAASGSLPAAATSPCLLGSPRPGGDGDNEALEGLLHSLERDLGIMSPAHPHRHHQHQQLQPLQPTQSSLPQLLPHPRSVGSDSNSGAHPHLLPLSGPQPHQPHPHPQPSHSHSQQPQDAAAGLPWLVREASDAPDEMLCGSGGVGGKSPRRKLQGLPPSQQQLPQHDDPHQGDVHVARRTDPGIMHRHDSAVWGARDMRREQEPSLQLQPPQRDGRGNGMCGPAAGGLRGVAFEGALAGAGPRAAGSQDWPGGSGDGFTPRSTADGYAAQPPPFNGQAGDASAGGGHRHFCPVHGSPFATSAGPWSQQAPLDSRGSGGGAVGPLSGGGGSAAWGGQHPHHPPSHPHHPHHHHHHHLRQHPHQHPHPHHAHLPHCPLHQPHCPLHRHAHAHALSGAHSMPQPLPSYGRDCWPTLLPEGGGGGFAADGSAMELSAMQLRSQQQPYGGQQQPYGQQQLAGGGGSGGSGSRHHAAGPGPGSRLTSARVGPYPRGTQPGGPHSPFSAAGAVRSSAGYDGLRGSGGGAGPAGGLFGPEAPRQQPMPMHGSHMEWASAPTVSFAQGPHNHHQHQPHHNQYQNHHHQQHLRGSSVPRCYSLQNFEDAGPSRLLQPLQPLQPLQQPLLQPLQQQQQQQSAAADLHTTPNLFEGALQREPSIPHSTMNPSSISNGCAGGPGRGTSMDVGGRFLVEHADCVTSDTDLDLLVDNLIWNPAPEASWISR</sequence>
<evidence type="ECO:0000256" key="1">
    <source>
        <dbReference type="SAM" id="MobiDB-lite"/>
    </source>
</evidence>
<feature type="compositionally biased region" description="Low complexity" evidence="1">
    <location>
        <begin position="191"/>
        <end position="211"/>
    </location>
</feature>
<feature type="compositionally biased region" description="Gly residues" evidence="1">
    <location>
        <begin position="1183"/>
        <end position="1192"/>
    </location>
</feature>